<reference evidence="2" key="1">
    <citation type="submission" date="2016-10" db="EMBL/GenBank/DDBJ databases">
        <authorList>
            <person name="Varghese N."/>
            <person name="Submissions S."/>
        </authorList>
    </citation>
    <scope>NUCLEOTIDE SEQUENCE [LARGE SCALE GENOMIC DNA]</scope>
    <source>
        <strain evidence="2">Nm44</strain>
    </source>
</reference>
<name>A0A1I4UA61_9PROT</name>
<evidence type="ECO:0000313" key="1">
    <source>
        <dbReference type="EMBL" id="SFM85889.1"/>
    </source>
</evidence>
<evidence type="ECO:0000313" key="2">
    <source>
        <dbReference type="Proteomes" id="UP000183287"/>
    </source>
</evidence>
<keyword evidence="2" id="KW-1185">Reference proteome</keyword>
<sequence length="115" mass="12824">MPAPEIEAAVIAQIRTVLTSPEAVTAVVRQIQRNGAEIDEAATVMAMGRLNDVWDQLFPVERHRITNLMIERIDLVHTGEMQGIRVKWRELGWNALLGEFAPKGIGAELLEVENP</sequence>
<proteinExistence type="predicted"/>
<dbReference type="EMBL" id="FOUB01000062">
    <property type="protein sequence ID" value="SFM85889.1"/>
    <property type="molecule type" value="Genomic_DNA"/>
</dbReference>
<accession>A0A1I4UA61</accession>
<protein>
    <submittedName>
        <fullName evidence="1">Uncharacterized protein</fullName>
    </submittedName>
</protein>
<dbReference type="AlphaFoldDB" id="A0A1I4UA61"/>
<dbReference type="RefSeq" id="WP_218152127.1">
    <property type="nucleotide sequence ID" value="NZ_FOUB01000062.1"/>
</dbReference>
<dbReference type="Proteomes" id="UP000183287">
    <property type="component" value="Unassembled WGS sequence"/>
</dbReference>
<gene>
    <name evidence="1" type="ORF">SAMN05421863_10622</name>
</gene>
<organism evidence="1 2">
    <name type="scientific">Nitrosomonas communis</name>
    <dbReference type="NCBI Taxonomy" id="44574"/>
    <lineage>
        <taxon>Bacteria</taxon>
        <taxon>Pseudomonadati</taxon>
        <taxon>Pseudomonadota</taxon>
        <taxon>Betaproteobacteria</taxon>
        <taxon>Nitrosomonadales</taxon>
        <taxon>Nitrosomonadaceae</taxon>
        <taxon>Nitrosomonas</taxon>
    </lineage>
</organism>